<keyword evidence="3" id="KW-1185">Reference proteome</keyword>
<dbReference type="InterPro" id="IPR050706">
    <property type="entry name" value="Cyclic-di-GMP_PDE-like"/>
</dbReference>
<dbReference type="EMBL" id="RYFG02000117">
    <property type="protein sequence ID" value="TRW90659.1"/>
    <property type="molecule type" value="Genomic_DNA"/>
</dbReference>
<sequence length="427" mass="48639">MLFGIPEEPITALFTIMKTPQKNLKCWPSLMATGRNFKMKTSYATQTIDDNTVTDEKVMSKKLKKAVVRAKEDQRALRKNKIQTLRALQNSIGKLHVFSTQLTCLIDSIPDTVLLKNKEGRKLITDRMTKNLFKQHDLNWYGKTNVSLTMTLQKMNTGHDKEISLESELNLALEKRQLKLYYQIQVDKNRQMLGAEALLRWKHPKFGLVAADQFIPIAEQTGLILPIGIWVLKTACKQLKRWQNDPRTKDLSIAVNISSSQFNHPEFIEQLHHLLKKSGINPALLKLELTESLMLHDITGTIEKMERLKSLGIGFSMDNFGTGYSSLSHLKKLPIDQLKIDQFLMRDIVIDNSDALIVKAIVDMSKNLGINVVSGGVETEQQFNCLKDFECSAYQGFLFGKPMPLSEFERLIHQNSQNDQNLEVPAL</sequence>
<dbReference type="Proteomes" id="UP000733744">
    <property type="component" value="Unassembled WGS sequence"/>
</dbReference>
<dbReference type="InterPro" id="IPR035919">
    <property type="entry name" value="EAL_sf"/>
</dbReference>
<evidence type="ECO:0000313" key="3">
    <source>
        <dbReference type="Proteomes" id="UP000733744"/>
    </source>
</evidence>
<organism evidence="2 3">
    <name type="scientific">Candidatus Methylobacter oryzae</name>
    <dbReference type="NCBI Taxonomy" id="2497749"/>
    <lineage>
        <taxon>Bacteria</taxon>
        <taxon>Pseudomonadati</taxon>
        <taxon>Pseudomonadota</taxon>
        <taxon>Gammaproteobacteria</taxon>
        <taxon>Methylococcales</taxon>
        <taxon>Methylococcaceae</taxon>
        <taxon>Methylobacter</taxon>
    </lineage>
</organism>
<accession>A0ABY3C611</accession>
<dbReference type="SMART" id="SM00052">
    <property type="entry name" value="EAL"/>
    <property type="match status" value="1"/>
</dbReference>
<dbReference type="SUPFAM" id="SSF141868">
    <property type="entry name" value="EAL domain-like"/>
    <property type="match status" value="1"/>
</dbReference>
<dbReference type="Pfam" id="PF00563">
    <property type="entry name" value="EAL"/>
    <property type="match status" value="1"/>
</dbReference>
<reference evidence="2 3" key="1">
    <citation type="journal article" date="2019" name="Antonie Van Leeuwenhoek">
        <title>Description of 'Ca. Methylobacter oryzae' KRF1, a novel species from the environmentally important Methylobacter clade 2.</title>
        <authorList>
            <person name="Khatri K."/>
            <person name="Mohite J.A."/>
            <person name="Pandit P.S."/>
            <person name="Bahulikar R."/>
            <person name="Rahalkar M.C."/>
        </authorList>
    </citation>
    <scope>NUCLEOTIDE SEQUENCE [LARGE SCALE GENOMIC DNA]</scope>
    <source>
        <strain evidence="2 3">KRF1</strain>
    </source>
</reference>
<proteinExistence type="predicted"/>
<protein>
    <submittedName>
        <fullName evidence="2">EAL domain-containing protein</fullName>
    </submittedName>
</protein>
<gene>
    <name evidence="2" type="ORF">EKO24_018760</name>
</gene>
<dbReference type="CDD" id="cd01948">
    <property type="entry name" value="EAL"/>
    <property type="match status" value="1"/>
</dbReference>
<dbReference type="InterPro" id="IPR001633">
    <property type="entry name" value="EAL_dom"/>
</dbReference>
<comment type="caution">
    <text evidence="2">The sequence shown here is derived from an EMBL/GenBank/DDBJ whole genome shotgun (WGS) entry which is preliminary data.</text>
</comment>
<feature type="domain" description="EAL" evidence="1">
    <location>
        <begin position="162"/>
        <end position="416"/>
    </location>
</feature>
<evidence type="ECO:0000259" key="1">
    <source>
        <dbReference type="PROSITE" id="PS50883"/>
    </source>
</evidence>
<dbReference type="Gene3D" id="3.20.20.450">
    <property type="entry name" value="EAL domain"/>
    <property type="match status" value="1"/>
</dbReference>
<dbReference type="PANTHER" id="PTHR33121">
    <property type="entry name" value="CYCLIC DI-GMP PHOSPHODIESTERASE PDEF"/>
    <property type="match status" value="1"/>
</dbReference>
<name>A0ABY3C611_9GAMM</name>
<dbReference type="PANTHER" id="PTHR33121:SF70">
    <property type="entry name" value="SIGNALING PROTEIN YKOW"/>
    <property type="match status" value="1"/>
</dbReference>
<evidence type="ECO:0000313" key="2">
    <source>
        <dbReference type="EMBL" id="TRW90659.1"/>
    </source>
</evidence>
<dbReference type="PROSITE" id="PS50883">
    <property type="entry name" value="EAL"/>
    <property type="match status" value="1"/>
</dbReference>